<name>A0A3P8AZR1_HELPZ</name>
<protein>
    <submittedName>
        <fullName evidence="2">Uncharacterized protein</fullName>
    </submittedName>
</protein>
<keyword evidence="1" id="KW-1133">Transmembrane helix</keyword>
<organism evidence="2">
    <name type="scientific">Heligmosomoides polygyrus</name>
    <name type="common">Parasitic roundworm</name>
    <dbReference type="NCBI Taxonomy" id="6339"/>
    <lineage>
        <taxon>Eukaryota</taxon>
        <taxon>Metazoa</taxon>
        <taxon>Ecdysozoa</taxon>
        <taxon>Nematoda</taxon>
        <taxon>Chromadorea</taxon>
        <taxon>Rhabditida</taxon>
        <taxon>Rhabditina</taxon>
        <taxon>Rhabditomorpha</taxon>
        <taxon>Strongyloidea</taxon>
        <taxon>Heligmosomidae</taxon>
        <taxon>Heligmosomoides</taxon>
    </lineage>
</organism>
<evidence type="ECO:0000256" key="1">
    <source>
        <dbReference type="SAM" id="Phobius"/>
    </source>
</evidence>
<proteinExistence type="predicted"/>
<dbReference type="AlphaFoldDB" id="A0A3P8AZR1"/>
<keyword evidence="1" id="KW-0812">Transmembrane</keyword>
<evidence type="ECO:0000313" key="2">
    <source>
        <dbReference type="EMBL" id="VDP00655.1"/>
    </source>
</evidence>
<sequence>MIDSEIFVGLGQYREEIFLLFGIFCLISWLIFNLYALREYFCPIYYIYARRSRHEKIDECYRK</sequence>
<feature type="transmembrane region" description="Helical" evidence="1">
    <location>
        <begin position="17"/>
        <end position="37"/>
    </location>
</feature>
<reference evidence="2" key="1">
    <citation type="submission" date="2018-11" db="EMBL/GenBank/DDBJ databases">
        <authorList>
            <consortium name="Pathogen Informatics"/>
        </authorList>
    </citation>
    <scope>NUCLEOTIDE SEQUENCE [LARGE SCALE GENOMIC DNA]</scope>
</reference>
<accession>A0A3P8AZR1</accession>
<gene>
    <name evidence="2" type="ORF">HPBE_LOCUS14754</name>
</gene>
<dbReference type="OrthoDB" id="5844891at2759"/>
<dbReference type="EMBL" id="UZAH01028515">
    <property type="protein sequence ID" value="VDP00655.1"/>
    <property type="molecule type" value="Genomic_DNA"/>
</dbReference>
<keyword evidence="1" id="KW-0472">Membrane</keyword>